<dbReference type="SUPFAM" id="SSF53474">
    <property type="entry name" value="alpha/beta-Hydrolases"/>
    <property type="match status" value="1"/>
</dbReference>
<dbReference type="InterPro" id="IPR029058">
    <property type="entry name" value="AB_hydrolase_fold"/>
</dbReference>
<dbReference type="GO" id="GO:0016787">
    <property type="term" value="F:hydrolase activity"/>
    <property type="evidence" value="ECO:0007669"/>
    <property type="project" value="UniProtKB-KW"/>
</dbReference>
<dbReference type="InterPro" id="IPR002921">
    <property type="entry name" value="Fungal_lipase-type"/>
</dbReference>
<comment type="caution">
    <text evidence="2">The sequence shown here is derived from an EMBL/GenBank/DDBJ whole genome shotgun (WGS) entry which is preliminary data.</text>
</comment>
<dbReference type="Pfam" id="PF01764">
    <property type="entry name" value="Lipase_3"/>
    <property type="match status" value="1"/>
</dbReference>
<dbReference type="EC" id="3.1.1.-" evidence="2"/>
<dbReference type="EMBL" id="JARRAG010000001">
    <property type="protein sequence ID" value="MDG3002265.1"/>
    <property type="molecule type" value="Genomic_DNA"/>
</dbReference>
<gene>
    <name evidence="2" type="ORF">PZE19_00560</name>
</gene>
<dbReference type="Proteomes" id="UP001216907">
    <property type="component" value="Unassembled WGS sequence"/>
</dbReference>
<dbReference type="PANTHER" id="PTHR45856:SF11">
    <property type="entry name" value="FUNGAL LIPASE-LIKE DOMAIN-CONTAINING PROTEIN"/>
    <property type="match status" value="1"/>
</dbReference>
<protein>
    <submittedName>
        <fullName evidence="2">Lipase family protein</fullName>
        <ecNumber evidence="2">3.1.1.-</ecNumber>
    </submittedName>
</protein>
<feature type="domain" description="Fungal lipase-type" evidence="1">
    <location>
        <begin position="66"/>
        <end position="212"/>
    </location>
</feature>
<dbReference type="Gene3D" id="3.40.50.1820">
    <property type="entry name" value="alpha/beta hydrolase"/>
    <property type="match status" value="1"/>
</dbReference>
<name>A0ABT6F3U7_9BACT</name>
<dbReference type="CDD" id="cd00519">
    <property type="entry name" value="Lipase_3"/>
    <property type="match status" value="1"/>
</dbReference>
<sequence>MSTKLDVSRHGDPRNALLLAEACSLAYFDEPQAAKGFREALGLDARLVAAENTQVYLAQSPEVVLVAFRGSECPTTLDGFKDWLLTNANNYLILPEGRIGTDFVAAGVGARFHRGFMAALDDIWTPLFTAVDEAIRQAERPLWVTGHSLGGALALLAAWRFERNFLTVDEVVTFGAPMIGNEAAAGAFEKQFAKKISRYVNFEDPVPLLPSVSLLTNTYVHCPTEVSLADPAATSAFDALKHKAGAAADAVLHASLIDEVWGAVQGRISAHFIDRYLDRVKKKIDEMA</sequence>
<accession>A0ABT6F3U7</accession>
<evidence type="ECO:0000259" key="1">
    <source>
        <dbReference type="Pfam" id="PF01764"/>
    </source>
</evidence>
<evidence type="ECO:0000313" key="2">
    <source>
        <dbReference type="EMBL" id="MDG3002265.1"/>
    </source>
</evidence>
<evidence type="ECO:0000313" key="3">
    <source>
        <dbReference type="Proteomes" id="UP001216907"/>
    </source>
</evidence>
<proteinExistence type="predicted"/>
<keyword evidence="3" id="KW-1185">Reference proteome</keyword>
<dbReference type="PANTHER" id="PTHR45856">
    <property type="entry name" value="ALPHA/BETA-HYDROLASES SUPERFAMILY PROTEIN"/>
    <property type="match status" value="1"/>
</dbReference>
<dbReference type="InterPro" id="IPR051218">
    <property type="entry name" value="Sec_MonoDiacylglyc_Lipase"/>
</dbReference>
<organism evidence="2 3">
    <name type="scientific">Paludisphaera mucosa</name>
    <dbReference type="NCBI Taxonomy" id="3030827"/>
    <lineage>
        <taxon>Bacteria</taxon>
        <taxon>Pseudomonadati</taxon>
        <taxon>Planctomycetota</taxon>
        <taxon>Planctomycetia</taxon>
        <taxon>Isosphaerales</taxon>
        <taxon>Isosphaeraceae</taxon>
        <taxon>Paludisphaera</taxon>
    </lineage>
</organism>
<dbReference type="RefSeq" id="WP_277858629.1">
    <property type="nucleotide sequence ID" value="NZ_JARRAG010000001.1"/>
</dbReference>
<keyword evidence="2" id="KW-0378">Hydrolase</keyword>
<reference evidence="2 3" key="1">
    <citation type="submission" date="2023-03" db="EMBL/GenBank/DDBJ databases">
        <title>Paludisphaera mucosa sp. nov. a novel planctomycete from northern fen.</title>
        <authorList>
            <person name="Ivanova A."/>
        </authorList>
    </citation>
    <scope>NUCLEOTIDE SEQUENCE [LARGE SCALE GENOMIC DNA]</scope>
    <source>
        <strain evidence="2 3">Pla2</strain>
    </source>
</reference>